<protein>
    <recommendedName>
        <fullName evidence="6">Farnesyl pyrophosphate synthase</fullName>
    </recommendedName>
</protein>
<proteinExistence type="inferred from homology"/>
<dbReference type="GO" id="GO:0004161">
    <property type="term" value="F:dimethylallyltranstransferase activity"/>
    <property type="evidence" value="ECO:0007669"/>
    <property type="project" value="TreeGrafter"/>
</dbReference>
<comment type="pathway">
    <text evidence="5">Pheromone biosynthesis.</text>
</comment>
<dbReference type="InterPro" id="IPR008949">
    <property type="entry name" value="Isoprenoid_synthase_dom_sf"/>
</dbReference>
<keyword evidence="3" id="KW-0479">Metal-binding</keyword>
<reference evidence="8 9" key="1">
    <citation type="submission" date="2023-03" db="EMBL/GenBank/DDBJ databases">
        <title>Genome insight into feeding habits of ladybird beetles.</title>
        <authorList>
            <person name="Li H.-S."/>
            <person name="Huang Y.-H."/>
            <person name="Pang H."/>
        </authorList>
    </citation>
    <scope>NUCLEOTIDE SEQUENCE [LARGE SCALE GENOMIC DNA]</scope>
    <source>
        <strain evidence="8">SYSU_2023b</strain>
        <tissue evidence="8">Whole body</tissue>
    </source>
</reference>
<accession>A0AAW1TNX8</accession>
<dbReference type="Pfam" id="PF00348">
    <property type="entry name" value="polyprenyl_synt"/>
    <property type="match status" value="1"/>
</dbReference>
<gene>
    <name evidence="8" type="ORF">WA026_017960</name>
</gene>
<dbReference type="GO" id="GO:0005737">
    <property type="term" value="C:cytoplasm"/>
    <property type="evidence" value="ECO:0007669"/>
    <property type="project" value="TreeGrafter"/>
</dbReference>
<dbReference type="GO" id="GO:0004337">
    <property type="term" value="F:(2E,6E)-farnesyl diphosphate synthase activity"/>
    <property type="evidence" value="ECO:0007669"/>
    <property type="project" value="TreeGrafter"/>
</dbReference>
<evidence type="ECO:0000256" key="1">
    <source>
        <dbReference type="ARBA" id="ARBA00001946"/>
    </source>
</evidence>
<dbReference type="Gene3D" id="1.10.600.10">
    <property type="entry name" value="Farnesyl Diphosphate Synthase"/>
    <property type="match status" value="1"/>
</dbReference>
<comment type="caution">
    <text evidence="8">The sequence shown here is derived from an EMBL/GenBank/DDBJ whole genome shotgun (WGS) entry which is preliminary data.</text>
</comment>
<keyword evidence="9" id="KW-1185">Reference proteome</keyword>
<dbReference type="EMBL" id="JARQZJ010000011">
    <property type="protein sequence ID" value="KAK9872494.1"/>
    <property type="molecule type" value="Genomic_DNA"/>
</dbReference>
<evidence type="ECO:0000313" key="8">
    <source>
        <dbReference type="EMBL" id="KAK9872494.1"/>
    </source>
</evidence>
<dbReference type="InterPro" id="IPR033749">
    <property type="entry name" value="Polyprenyl_synt_CS"/>
</dbReference>
<evidence type="ECO:0000256" key="7">
    <source>
        <dbReference type="RuleBase" id="RU004466"/>
    </source>
</evidence>
<dbReference type="AlphaFoldDB" id="A0AAW1TNX8"/>
<keyword evidence="2 7" id="KW-0808">Transferase</keyword>
<dbReference type="PANTHER" id="PTHR11525">
    <property type="entry name" value="FARNESYL-PYROPHOSPHATE SYNTHETASE"/>
    <property type="match status" value="1"/>
</dbReference>
<evidence type="ECO:0000256" key="3">
    <source>
        <dbReference type="ARBA" id="ARBA00022723"/>
    </source>
</evidence>
<dbReference type="SUPFAM" id="SSF48576">
    <property type="entry name" value="Terpenoid synthases"/>
    <property type="match status" value="1"/>
</dbReference>
<dbReference type="InterPro" id="IPR000092">
    <property type="entry name" value="Polyprenyl_synt"/>
</dbReference>
<dbReference type="SFLD" id="SFLDS00005">
    <property type="entry name" value="Isoprenoid_Synthase_Type_I"/>
    <property type="match status" value="1"/>
</dbReference>
<comment type="similarity">
    <text evidence="7">Belongs to the FPP/GGPP synthase family.</text>
</comment>
<dbReference type="GO" id="GO:0042811">
    <property type="term" value="P:pheromone biosynthetic process"/>
    <property type="evidence" value="ECO:0007669"/>
    <property type="project" value="UniProtKB-ARBA"/>
</dbReference>
<name>A0AAW1TNX8_9CUCU</name>
<dbReference type="PANTHER" id="PTHR11525:SF0">
    <property type="entry name" value="FARNESYL PYROPHOSPHATE SYNTHASE"/>
    <property type="match status" value="1"/>
</dbReference>
<dbReference type="InterPro" id="IPR039702">
    <property type="entry name" value="FPS1-like"/>
</dbReference>
<dbReference type="GO" id="GO:0045337">
    <property type="term" value="P:farnesyl diphosphate biosynthetic process"/>
    <property type="evidence" value="ECO:0007669"/>
    <property type="project" value="TreeGrafter"/>
</dbReference>
<organism evidence="8 9">
    <name type="scientific">Henosepilachna vigintioctopunctata</name>
    <dbReference type="NCBI Taxonomy" id="420089"/>
    <lineage>
        <taxon>Eukaryota</taxon>
        <taxon>Metazoa</taxon>
        <taxon>Ecdysozoa</taxon>
        <taxon>Arthropoda</taxon>
        <taxon>Hexapoda</taxon>
        <taxon>Insecta</taxon>
        <taxon>Pterygota</taxon>
        <taxon>Neoptera</taxon>
        <taxon>Endopterygota</taxon>
        <taxon>Coleoptera</taxon>
        <taxon>Polyphaga</taxon>
        <taxon>Cucujiformia</taxon>
        <taxon>Coccinelloidea</taxon>
        <taxon>Coccinellidae</taxon>
        <taxon>Epilachninae</taxon>
        <taxon>Epilachnini</taxon>
        <taxon>Henosepilachna</taxon>
    </lineage>
</organism>
<dbReference type="CDD" id="cd00867">
    <property type="entry name" value="Trans_IPPS"/>
    <property type="match status" value="1"/>
</dbReference>
<comment type="cofactor">
    <cofactor evidence="1">
        <name>Mg(2+)</name>
        <dbReference type="ChEBI" id="CHEBI:18420"/>
    </cofactor>
</comment>
<evidence type="ECO:0000313" key="9">
    <source>
        <dbReference type="Proteomes" id="UP001431783"/>
    </source>
</evidence>
<evidence type="ECO:0000256" key="2">
    <source>
        <dbReference type="ARBA" id="ARBA00022679"/>
    </source>
</evidence>
<evidence type="ECO:0000256" key="4">
    <source>
        <dbReference type="ARBA" id="ARBA00022842"/>
    </source>
</evidence>
<evidence type="ECO:0000256" key="6">
    <source>
        <dbReference type="ARBA" id="ARBA00034546"/>
    </source>
</evidence>
<evidence type="ECO:0000256" key="5">
    <source>
        <dbReference type="ARBA" id="ARBA00033740"/>
    </source>
</evidence>
<dbReference type="GO" id="GO:0046872">
    <property type="term" value="F:metal ion binding"/>
    <property type="evidence" value="ECO:0007669"/>
    <property type="project" value="UniProtKB-KW"/>
</dbReference>
<keyword evidence="4" id="KW-0460">Magnesium</keyword>
<dbReference type="Proteomes" id="UP001431783">
    <property type="component" value="Unassembled WGS sequence"/>
</dbReference>
<dbReference type="PROSITE" id="PS00723">
    <property type="entry name" value="POLYPRENYL_SYNTHASE_1"/>
    <property type="match status" value="1"/>
</dbReference>
<sequence length="332" mass="39250">MAHLPKIVADACHKDAILDYQPINERLRKLLNYYGPHGKFLRQHVLIYVYKKIEQHYGTFDEKKMDQVYNLGWCLEMLNIQFMIIDDLLDNHEIRRGRKAWYKLDNVGLSVIMDSYLLQTSMFHLLKKYFSSHPCYSKILENFARLEFTVALLLELYSKNFEDFTTERYNGIAQTKCTYYILGQPLQLATLLSNKGFHMNDMMQKVFEHFGFLYTMQNDILDCYGEEFGAKPGTDIQERRCTVLILAALRKASPGQRKLLDECYGVKDDEKIRKVKQIYEELDVLGECYKLEKKLYDRIRTDMKNIPDDFTRSIMENLSYVYTFGEIGKPLR</sequence>